<dbReference type="EMBL" id="CP069114">
    <property type="protein sequence ID" value="QSS64384.1"/>
    <property type="molecule type" value="Genomic_DNA"/>
</dbReference>
<sequence>MARTGGTGAFRPADAEYSVPSDYFTHAFTNKVTAKHQLFIVAWKKGDNIMRKQQICGLNQTSWLAGHPEVSFLVSHTISNPPTRNHFAMPDFPGLHHQVGKLESVKPAQSKGLTMWRFGEKVTGRLAQKPTLLASVARLWKAGRLFFIFINLSKNRIGGKCCGDTCIDDSLELPNTLR</sequence>
<dbReference type="VEuPathDB" id="FungiDB:I7I51_01451"/>
<gene>
    <name evidence="1" type="ORF">I7I51_01451</name>
</gene>
<proteinExistence type="predicted"/>
<protein>
    <submittedName>
        <fullName evidence="1">Uncharacterized protein</fullName>
    </submittedName>
</protein>
<evidence type="ECO:0000313" key="1">
    <source>
        <dbReference type="EMBL" id="QSS64384.1"/>
    </source>
</evidence>
<name>A0A8A1MIF3_AJECA</name>
<dbReference type="AlphaFoldDB" id="A0A8A1MIF3"/>
<dbReference type="Proteomes" id="UP000663671">
    <property type="component" value="Chromosome 1"/>
</dbReference>
<accession>A0A8A1MIF3</accession>
<organism evidence="1 2">
    <name type="scientific">Ajellomyces capsulatus</name>
    <name type="common">Darling's disease fungus</name>
    <name type="synonym">Histoplasma capsulatum</name>
    <dbReference type="NCBI Taxonomy" id="5037"/>
    <lineage>
        <taxon>Eukaryota</taxon>
        <taxon>Fungi</taxon>
        <taxon>Dikarya</taxon>
        <taxon>Ascomycota</taxon>
        <taxon>Pezizomycotina</taxon>
        <taxon>Eurotiomycetes</taxon>
        <taxon>Eurotiomycetidae</taxon>
        <taxon>Onygenales</taxon>
        <taxon>Ajellomycetaceae</taxon>
        <taxon>Histoplasma</taxon>
    </lineage>
</organism>
<evidence type="ECO:0000313" key="2">
    <source>
        <dbReference type="Proteomes" id="UP000663671"/>
    </source>
</evidence>
<reference evidence="1" key="1">
    <citation type="submission" date="2021-01" db="EMBL/GenBank/DDBJ databases">
        <title>Chromosome-level genome assembly of a human fungal pathogen reveals clustering of transcriptionally co-regulated genes.</title>
        <authorList>
            <person name="Voorhies M."/>
            <person name="Cohen S."/>
            <person name="Shea T.P."/>
            <person name="Petrus S."/>
            <person name="Munoz J.F."/>
            <person name="Poplawski S."/>
            <person name="Goldman W.E."/>
            <person name="Michael T."/>
            <person name="Cuomo C.A."/>
            <person name="Sil A."/>
            <person name="Beyhan S."/>
        </authorList>
    </citation>
    <scope>NUCLEOTIDE SEQUENCE</scope>
    <source>
        <strain evidence="1">WU24</strain>
    </source>
</reference>